<name>A0AAD5MCQ9_PARTN</name>
<reference evidence="1" key="1">
    <citation type="submission" date="2021-06" db="EMBL/GenBank/DDBJ databases">
        <title>Parelaphostrongylus tenuis whole genome reference sequence.</title>
        <authorList>
            <person name="Garwood T.J."/>
            <person name="Larsen P.A."/>
            <person name="Fountain-Jones N.M."/>
            <person name="Garbe J.R."/>
            <person name="Macchietto M.G."/>
            <person name="Kania S.A."/>
            <person name="Gerhold R.W."/>
            <person name="Richards J.E."/>
            <person name="Wolf T.M."/>
        </authorList>
    </citation>
    <scope>NUCLEOTIDE SEQUENCE</scope>
    <source>
        <strain evidence="1">MNPRO001-30</strain>
        <tissue evidence="1">Meninges</tissue>
    </source>
</reference>
<dbReference type="Proteomes" id="UP001196413">
    <property type="component" value="Unassembled WGS sequence"/>
</dbReference>
<gene>
    <name evidence="1" type="ORF">KIN20_001558</name>
</gene>
<proteinExistence type="predicted"/>
<comment type="caution">
    <text evidence="1">The sequence shown here is derived from an EMBL/GenBank/DDBJ whole genome shotgun (WGS) entry which is preliminary data.</text>
</comment>
<keyword evidence="2" id="KW-1185">Reference proteome</keyword>
<protein>
    <submittedName>
        <fullName evidence="1">Uncharacterized protein</fullName>
    </submittedName>
</protein>
<accession>A0AAD5MCQ9</accession>
<sequence>MGATQHGFPSRHRRHDVTWSSCLGTSVNQLSQAAHDLRFDEVFTSASGNSSGFVLK</sequence>
<organism evidence="1 2">
    <name type="scientific">Parelaphostrongylus tenuis</name>
    <name type="common">Meningeal worm</name>
    <dbReference type="NCBI Taxonomy" id="148309"/>
    <lineage>
        <taxon>Eukaryota</taxon>
        <taxon>Metazoa</taxon>
        <taxon>Ecdysozoa</taxon>
        <taxon>Nematoda</taxon>
        <taxon>Chromadorea</taxon>
        <taxon>Rhabditida</taxon>
        <taxon>Rhabditina</taxon>
        <taxon>Rhabditomorpha</taxon>
        <taxon>Strongyloidea</taxon>
        <taxon>Metastrongylidae</taxon>
        <taxon>Parelaphostrongylus</taxon>
    </lineage>
</organism>
<dbReference type="EMBL" id="JAHQIW010000206">
    <property type="protein sequence ID" value="KAJ1346672.1"/>
    <property type="molecule type" value="Genomic_DNA"/>
</dbReference>
<evidence type="ECO:0000313" key="2">
    <source>
        <dbReference type="Proteomes" id="UP001196413"/>
    </source>
</evidence>
<evidence type="ECO:0000313" key="1">
    <source>
        <dbReference type="EMBL" id="KAJ1346672.1"/>
    </source>
</evidence>
<dbReference type="AlphaFoldDB" id="A0AAD5MCQ9"/>